<reference evidence="2" key="1">
    <citation type="submission" date="2021-03" db="EMBL/GenBank/DDBJ databases">
        <title>Draft genome sequence of rust myrtle Austropuccinia psidii MF-1, a brazilian biotype.</title>
        <authorList>
            <person name="Quecine M.C."/>
            <person name="Pachon D.M.R."/>
            <person name="Bonatelli M.L."/>
            <person name="Correr F.H."/>
            <person name="Franceschini L.M."/>
            <person name="Leite T.F."/>
            <person name="Margarido G.R.A."/>
            <person name="Almeida C.A."/>
            <person name="Ferrarezi J.A."/>
            <person name="Labate C.A."/>
        </authorList>
    </citation>
    <scope>NUCLEOTIDE SEQUENCE</scope>
    <source>
        <strain evidence="2">MF-1</strain>
    </source>
</reference>
<name>A0A9Q3GQS2_9BASI</name>
<evidence type="ECO:0000256" key="1">
    <source>
        <dbReference type="SAM" id="MobiDB-lite"/>
    </source>
</evidence>
<dbReference type="Proteomes" id="UP000765509">
    <property type="component" value="Unassembled WGS sequence"/>
</dbReference>
<comment type="caution">
    <text evidence="2">The sequence shown here is derived from an EMBL/GenBank/DDBJ whole genome shotgun (WGS) entry which is preliminary data.</text>
</comment>
<evidence type="ECO:0000313" key="3">
    <source>
        <dbReference type="Proteomes" id="UP000765509"/>
    </source>
</evidence>
<feature type="compositionally biased region" description="Basic and acidic residues" evidence="1">
    <location>
        <begin position="27"/>
        <end position="37"/>
    </location>
</feature>
<dbReference type="AlphaFoldDB" id="A0A9Q3GQS2"/>
<accession>A0A9Q3GQS2</accession>
<keyword evidence="3" id="KW-1185">Reference proteome</keyword>
<organism evidence="2 3">
    <name type="scientific">Austropuccinia psidii MF-1</name>
    <dbReference type="NCBI Taxonomy" id="1389203"/>
    <lineage>
        <taxon>Eukaryota</taxon>
        <taxon>Fungi</taxon>
        <taxon>Dikarya</taxon>
        <taxon>Basidiomycota</taxon>
        <taxon>Pucciniomycotina</taxon>
        <taxon>Pucciniomycetes</taxon>
        <taxon>Pucciniales</taxon>
        <taxon>Sphaerophragmiaceae</taxon>
        <taxon>Austropuccinia</taxon>
    </lineage>
</organism>
<feature type="region of interest" description="Disordered" evidence="1">
    <location>
        <begin position="1"/>
        <end position="54"/>
    </location>
</feature>
<feature type="region of interest" description="Disordered" evidence="1">
    <location>
        <begin position="69"/>
        <end position="93"/>
    </location>
</feature>
<evidence type="ECO:0000313" key="2">
    <source>
        <dbReference type="EMBL" id="MBW0475555.1"/>
    </source>
</evidence>
<sequence length="93" mass="10172">MAPNEPSQHYDPPIPRPSQSSKSQVTSHEDGLTHEPEPEVAPMQSTEEPFAHPATPCSVIIINDTPIGSPWRSQLPPPPIAMMRLGRNLPTCD</sequence>
<feature type="compositionally biased region" description="Polar residues" evidence="1">
    <location>
        <begin position="17"/>
        <end position="26"/>
    </location>
</feature>
<protein>
    <submittedName>
        <fullName evidence="2">Uncharacterized protein</fullName>
    </submittedName>
</protein>
<proteinExistence type="predicted"/>
<dbReference type="EMBL" id="AVOT02004153">
    <property type="protein sequence ID" value="MBW0475555.1"/>
    <property type="molecule type" value="Genomic_DNA"/>
</dbReference>
<gene>
    <name evidence="2" type="ORF">O181_015270</name>
</gene>